<dbReference type="PANTHER" id="PTHR12357:SF3">
    <property type="entry name" value="YTH DOMAIN-CONTAINING PROTEIN 1"/>
    <property type="match status" value="1"/>
</dbReference>
<reference evidence="6" key="2">
    <citation type="submission" date="2019-10" db="EMBL/GenBank/DDBJ databases">
        <title>Conservation and host-specific expression of non-tandemly repeated heterogenous ribosome RNA gene in arbuscular mycorrhizal fungi.</title>
        <authorList>
            <person name="Maeda T."/>
            <person name="Kobayashi Y."/>
            <person name="Nakagawa T."/>
            <person name="Ezawa T."/>
            <person name="Yamaguchi K."/>
            <person name="Bino T."/>
            <person name="Nishimoto Y."/>
            <person name="Shigenobu S."/>
            <person name="Kawaguchi M."/>
        </authorList>
    </citation>
    <scope>NUCLEOTIDE SEQUENCE</scope>
    <source>
        <strain evidence="6">HR1</strain>
    </source>
</reference>
<dbReference type="STRING" id="94130.A0A2Z6R2M5"/>
<evidence type="ECO:0000259" key="3">
    <source>
        <dbReference type="PROSITE" id="PS50102"/>
    </source>
</evidence>
<dbReference type="Gene3D" id="3.10.590.10">
    <property type="entry name" value="ph1033 like domains"/>
    <property type="match status" value="1"/>
</dbReference>
<dbReference type="CDD" id="cd21134">
    <property type="entry name" value="YTH"/>
    <property type="match status" value="1"/>
</dbReference>
<dbReference type="GO" id="GO:0000398">
    <property type="term" value="P:mRNA splicing, via spliceosome"/>
    <property type="evidence" value="ECO:0007669"/>
    <property type="project" value="TreeGrafter"/>
</dbReference>
<dbReference type="PANTHER" id="PTHR12357">
    <property type="entry name" value="YTH YT521-B HOMOLOGY DOMAIN-CONTAINING"/>
    <property type="match status" value="1"/>
</dbReference>
<dbReference type="Gene3D" id="3.30.70.330">
    <property type="match status" value="1"/>
</dbReference>
<dbReference type="SUPFAM" id="SSF54928">
    <property type="entry name" value="RNA-binding domain, RBD"/>
    <property type="match status" value="1"/>
</dbReference>
<dbReference type="GO" id="GO:0000381">
    <property type="term" value="P:regulation of alternative mRNA splicing, via spliceosome"/>
    <property type="evidence" value="ECO:0007669"/>
    <property type="project" value="TreeGrafter"/>
</dbReference>
<feature type="region of interest" description="Disordered" evidence="2">
    <location>
        <begin position="1"/>
        <end position="230"/>
    </location>
</feature>
<dbReference type="OrthoDB" id="306690at2759"/>
<evidence type="ECO:0000256" key="1">
    <source>
        <dbReference type="PROSITE-ProRule" id="PRU00176"/>
    </source>
</evidence>
<feature type="compositionally biased region" description="Low complexity" evidence="2">
    <location>
        <begin position="170"/>
        <end position="230"/>
    </location>
</feature>
<feature type="compositionally biased region" description="Polar residues" evidence="2">
    <location>
        <begin position="148"/>
        <end position="159"/>
    </location>
</feature>
<dbReference type="PROSITE" id="PS50102">
    <property type="entry name" value="RRM"/>
    <property type="match status" value="1"/>
</dbReference>
<feature type="region of interest" description="Disordered" evidence="2">
    <location>
        <begin position="456"/>
        <end position="516"/>
    </location>
</feature>
<dbReference type="EMBL" id="BEXD01001635">
    <property type="protein sequence ID" value="GBB95062.1"/>
    <property type="molecule type" value="Genomic_DNA"/>
</dbReference>
<name>A0A2Z6R2M5_9GLOM</name>
<dbReference type="SMART" id="SM00360">
    <property type="entry name" value="RRM"/>
    <property type="match status" value="1"/>
</dbReference>
<feature type="compositionally biased region" description="Basic and acidic residues" evidence="2">
    <location>
        <begin position="616"/>
        <end position="626"/>
    </location>
</feature>
<dbReference type="GO" id="GO:0005654">
    <property type="term" value="C:nucleoplasm"/>
    <property type="evidence" value="ECO:0007669"/>
    <property type="project" value="TreeGrafter"/>
</dbReference>
<reference evidence="5 7" key="1">
    <citation type="submission" date="2017-11" db="EMBL/GenBank/DDBJ databases">
        <title>The genome of Rhizophagus clarus HR1 reveals common genetic basis of auxotrophy among arbuscular mycorrhizal fungi.</title>
        <authorList>
            <person name="Kobayashi Y."/>
        </authorList>
    </citation>
    <scope>NUCLEOTIDE SEQUENCE [LARGE SCALE GENOMIC DNA]</scope>
    <source>
        <strain evidence="5 7">HR1</strain>
    </source>
</reference>
<dbReference type="Proteomes" id="UP000247702">
    <property type="component" value="Unassembled WGS sequence"/>
</dbReference>
<evidence type="ECO:0000313" key="7">
    <source>
        <dbReference type="Proteomes" id="UP000247702"/>
    </source>
</evidence>
<feature type="compositionally biased region" description="Polar residues" evidence="2">
    <location>
        <begin position="42"/>
        <end position="60"/>
    </location>
</feature>
<evidence type="ECO:0000256" key="2">
    <source>
        <dbReference type="SAM" id="MobiDB-lite"/>
    </source>
</evidence>
<feature type="compositionally biased region" description="Acidic residues" evidence="2">
    <location>
        <begin position="627"/>
        <end position="636"/>
    </location>
</feature>
<evidence type="ECO:0000259" key="4">
    <source>
        <dbReference type="PROSITE" id="PS50882"/>
    </source>
</evidence>
<feature type="region of interest" description="Disordered" evidence="2">
    <location>
        <begin position="606"/>
        <end position="636"/>
    </location>
</feature>
<feature type="compositionally biased region" description="Basic residues" evidence="2">
    <location>
        <begin position="160"/>
        <end position="169"/>
    </location>
</feature>
<dbReference type="InterPro" id="IPR045168">
    <property type="entry name" value="YTH_prot"/>
</dbReference>
<dbReference type="Pfam" id="PF04146">
    <property type="entry name" value="YTH"/>
    <property type="match status" value="1"/>
</dbReference>
<comment type="caution">
    <text evidence="5">The sequence shown here is derived from an EMBL/GenBank/DDBJ whole genome shotgun (WGS) entry which is preliminary data.</text>
</comment>
<dbReference type="Pfam" id="PF25701">
    <property type="entry name" value="RRM_YTH1"/>
    <property type="match status" value="1"/>
</dbReference>
<feature type="compositionally biased region" description="Low complexity" evidence="2">
    <location>
        <begin position="490"/>
        <end position="516"/>
    </location>
</feature>
<dbReference type="GO" id="GO:0003729">
    <property type="term" value="F:mRNA binding"/>
    <property type="evidence" value="ECO:0007669"/>
    <property type="project" value="TreeGrafter"/>
</dbReference>
<proteinExistence type="predicted"/>
<dbReference type="InterPro" id="IPR057720">
    <property type="entry name" value="RRM_YTH1"/>
</dbReference>
<accession>A0A2Z6R2M5</accession>
<feature type="domain" description="RRM" evidence="3">
    <location>
        <begin position="379"/>
        <end position="450"/>
    </location>
</feature>
<dbReference type="InterPro" id="IPR035979">
    <property type="entry name" value="RBD_domain_sf"/>
</dbReference>
<organism evidence="5 7">
    <name type="scientific">Rhizophagus clarus</name>
    <dbReference type="NCBI Taxonomy" id="94130"/>
    <lineage>
        <taxon>Eukaryota</taxon>
        <taxon>Fungi</taxon>
        <taxon>Fungi incertae sedis</taxon>
        <taxon>Mucoromycota</taxon>
        <taxon>Glomeromycotina</taxon>
        <taxon>Glomeromycetes</taxon>
        <taxon>Glomerales</taxon>
        <taxon>Glomeraceae</taxon>
        <taxon>Rhizophagus</taxon>
    </lineage>
</organism>
<dbReference type="InterPro" id="IPR012677">
    <property type="entry name" value="Nucleotide-bd_a/b_plait_sf"/>
</dbReference>
<keyword evidence="1" id="KW-0694">RNA-binding</keyword>
<dbReference type="GO" id="GO:1990247">
    <property type="term" value="F:N6-methyladenosine-containing RNA reader activity"/>
    <property type="evidence" value="ECO:0007669"/>
    <property type="project" value="TreeGrafter"/>
</dbReference>
<dbReference type="InterPro" id="IPR000504">
    <property type="entry name" value="RRM_dom"/>
</dbReference>
<evidence type="ECO:0000313" key="6">
    <source>
        <dbReference type="EMBL" id="GES75493.1"/>
    </source>
</evidence>
<dbReference type="AlphaFoldDB" id="A0A2Z6R2M5"/>
<feature type="compositionally biased region" description="Polar residues" evidence="2">
    <location>
        <begin position="77"/>
        <end position="86"/>
    </location>
</feature>
<dbReference type="Proteomes" id="UP000615446">
    <property type="component" value="Unassembled WGS sequence"/>
</dbReference>
<evidence type="ECO:0000313" key="5">
    <source>
        <dbReference type="EMBL" id="GBB95062.1"/>
    </source>
</evidence>
<dbReference type="CDD" id="cd00590">
    <property type="entry name" value="RRM_SF"/>
    <property type="match status" value="1"/>
</dbReference>
<dbReference type="InterPro" id="IPR007275">
    <property type="entry name" value="YTH_domain"/>
</dbReference>
<feature type="domain" description="YTH" evidence="4">
    <location>
        <begin position="521"/>
        <end position="695"/>
    </location>
</feature>
<sequence length="917" mass="102399">MSREEVTEAETQQTTSTNKESREIPISTTAPKKSASHPSLHVQHSQNEQSLNAESSQEIKINSGRKQHKDKNKDILKSNNAYQSVSGKDIINNNKSTSNGNTSTKTSNIINPDEVDEISNGSFNHDDNIYSVDTDHDPFHENAISIPRRQSMNDNSQRSSKSHSTHQRHNSTPISSSINIITTNTSISSSPPSPSSSSNNSNNNDNTIPANTNSNVNTNTITSTNTTYSNGINMQSQMYEETSPMSYPNLNPTTPFMPVPSQYFTPFFPNNGQYFYDPQYTRFGRPPPQIPPSAQQTFVRSNVYPYQPIPVIPPIHHPPYHNPSPLIPHQSHPTRYVNGGDSGFSSRRSSLDQISRTPEFGPQHTPRIHQQKKPKQLDKALWVGNLPDSTTYDELKEFFAGENMESVFHIKKSNCAFVNYKTYEAVMEAVHKYNEIEFKGIKLVCRPRKQTSADLKLKTESLPALVSENTPPPTPSEAGSTASSTRSRRSSLPPRQRIRQPSVASMSPASSVSSLKPSSQNRYFILKSLTQDDLDISVKNGYWATQPHNEAALNKAFKSAENVYLIFSANKSGEFYGYARMLSPISKESTETVQWTPIDEAALAASSSSRLSPNQDELKLRKKAQDEENEECDDDVVPSRNWGTTFKVEWIKVQKLPFIRTRQLRNPWNANREVKISRDGTEVEPVVGERLLAEFHKSQTIPSYSNLSGPLLTQPLNIDGQGVVSEGQDRVLATQNGAQIPPMMDPNYMPNAQPAFFTPPPGYWHPQPIIIPPYGTPHAPPGYVPQQAWTASSSKDQPVGVTRVQPTQPSTVVAGSPMMSLDQQQYVEVIWGPMQHPPHYQSVPTPHLYQPGAVHYQPAPPQQYYRSSEDNVHVDSHMTYQVSSQQEQNMGNDKEGEPHMVPTYLMEEQSAETSNSA</sequence>
<keyword evidence="7" id="KW-1185">Reference proteome</keyword>
<protein>
    <submittedName>
        <fullName evidence="6">YT521-B-like splicing factor</fullName>
    </submittedName>
</protein>
<dbReference type="PROSITE" id="PS50882">
    <property type="entry name" value="YTH"/>
    <property type="match status" value="1"/>
</dbReference>
<feature type="compositionally biased region" description="Low complexity" evidence="2">
    <location>
        <begin position="90"/>
        <end position="111"/>
    </location>
</feature>
<gene>
    <name evidence="6" type="ORF">RCL2_000292400</name>
    <name evidence="5" type="ORF">RclHR1_02470006</name>
</gene>
<dbReference type="EMBL" id="BLAL01000016">
    <property type="protein sequence ID" value="GES75493.1"/>
    <property type="molecule type" value="Genomic_DNA"/>
</dbReference>
<feature type="compositionally biased region" description="Basic and acidic residues" evidence="2">
    <location>
        <begin position="124"/>
        <end position="140"/>
    </location>
</feature>
<feature type="region of interest" description="Disordered" evidence="2">
    <location>
        <begin position="357"/>
        <end position="376"/>
    </location>
</feature>